<dbReference type="SUPFAM" id="SSF56281">
    <property type="entry name" value="Metallo-hydrolase/oxidoreductase"/>
    <property type="match status" value="1"/>
</dbReference>
<dbReference type="EMBL" id="JBFARM010000008">
    <property type="protein sequence ID" value="MEV4289345.1"/>
    <property type="molecule type" value="Genomic_DNA"/>
</dbReference>
<gene>
    <name evidence="2" type="ORF">AB0K40_27920</name>
</gene>
<dbReference type="InterPro" id="IPR001279">
    <property type="entry name" value="Metallo-B-lactamas"/>
</dbReference>
<proteinExistence type="predicted"/>
<feature type="domain" description="Metallo-beta-lactamase" evidence="1">
    <location>
        <begin position="41"/>
        <end position="122"/>
    </location>
</feature>
<dbReference type="Pfam" id="PF00753">
    <property type="entry name" value="Lactamase_B"/>
    <property type="match status" value="1"/>
</dbReference>
<evidence type="ECO:0000313" key="3">
    <source>
        <dbReference type="Proteomes" id="UP001552427"/>
    </source>
</evidence>
<comment type="caution">
    <text evidence="2">The sequence shown here is derived from an EMBL/GenBank/DDBJ whole genome shotgun (WGS) entry which is preliminary data.</text>
</comment>
<evidence type="ECO:0000313" key="2">
    <source>
        <dbReference type="EMBL" id="MEV4289345.1"/>
    </source>
</evidence>
<reference evidence="2 3" key="1">
    <citation type="submission" date="2024-06" db="EMBL/GenBank/DDBJ databases">
        <title>The Natural Products Discovery Center: Release of the First 8490 Sequenced Strains for Exploring Actinobacteria Biosynthetic Diversity.</title>
        <authorList>
            <person name="Kalkreuter E."/>
            <person name="Kautsar S.A."/>
            <person name="Yang D."/>
            <person name="Bader C.D."/>
            <person name="Teijaro C.N."/>
            <person name="Fluegel L."/>
            <person name="Davis C.M."/>
            <person name="Simpson J.R."/>
            <person name="Lauterbach L."/>
            <person name="Steele A.D."/>
            <person name="Gui C."/>
            <person name="Meng S."/>
            <person name="Li G."/>
            <person name="Viehrig K."/>
            <person name="Ye F."/>
            <person name="Su P."/>
            <person name="Kiefer A.F."/>
            <person name="Nichols A."/>
            <person name="Cepeda A.J."/>
            <person name="Yan W."/>
            <person name="Fan B."/>
            <person name="Jiang Y."/>
            <person name="Adhikari A."/>
            <person name="Zheng C.-J."/>
            <person name="Schuster L."/>
            <person name="Cowan T.M."/>
            <person name="Smanski M.J."/>
            <person name="Chevrette M.G."/>
            <person name="De Carvalho L.P.S."/>
            <person name="Shen B."/>
        </authorList>
    </citation>
    <scope>NUCLEOTIDE SEQUENCE [LARGE SCALE GENOMIC DNA]</scope>
    <source>
        <strain evidence="2 3">NPDC049574</strain>
    </source>
</reference>
<protein>
    <submittedName>
        <fullName evidence="2">MBL fold metallo-hydrolase</fullName>
    </submittedName>
</protein>
<dbReference type="RefSeq" id="WP_364455355.1">
    <property type="nucleotide sequence ID" value="NZ_JBFARM010000008.1"/>
</dbReference>
<name>A0ABV3HB08_9ACTN</name>
<organism evidence="2 3">
    <name type="scientific">Nonomuraea bangladeshensis</name>
    <dbReference type="NCBI Taxonomy" id="404385"/>
    <lineage>
        <taxon>Bacteria</taxon>
        <taxon>Bacillati</taxon>
        <taxon>Actinomycetota</taxon>
        <taxon>Actinomycetes</taxon>
        <taxon>Streptosporangiales</taxon>
        <taxon>Streptosporangiaceae</taxon>
        <taxon>Nonomuraea</taxon>
    </lineage>
</organism>
<keyword evidence="3" id="KW-1185">Reference proteome</keyword>
<accession>A0ABV3HB08</accession>
<dbReference type="Proteomes" id="UP001552427">
    <property type="component" value="Unassembled WGS sequence"/>
</dbReference>
<dbReference type="InterPro" id="IPR036866">
    <property type="entry name" value="RibonucZ/Hydroxyglut_hydro"/>
</dbReference>
<sequence>MRDVLSDADWKALVAEGVPPEIAEETPLDLCGLNTGLPAGTARIPWDGPAVRTIEHPAHIPGHAALSIEQHGVLVAGDMLSDVLIPMLDNFTSINDPIEDYLVGPRLLEGAADNVAVLIPGHGSVSGTDQLRARIDQDRAYVHPLRDGHAPDDPRMPVAW</sequence>
<dbReference type="Gene3D" id="3.60.15.10">
    <property type="entry name" value="Ribonuclease Z/Hydroxyacylglutathione hydrolase-like"/>
    <property type="match status" value="1"/>
</dbReference>
<evidence type="ECO:0000259" key="1">
    <source>
        <dbReference type="Pfam" id="PF00753"/>
    </source>
</evidence>